<keyword evidence="3 6" id="KW-0812">Transmembrane</keyword>
<accession>A0ABX7PTJ2</accession>
<dbReference type="Pfam" id="PF12679">
    <property type="entry name" value="ABC2_membrane_2"/>
    <property type="match status" value="1"/>
</dbReference>
<gene>
    <name evidence="7" type="ORF">EM20IM_07305</name>
</gene>
<name>A0ABX7PTJ2_9BACT</name>
<evidence type="ECO:0000256" key="5">
    <source>
        <dbReference type="ARBA" id="ARBA00023136"/>
    </source>
</evidence>
<sequence>MAMAFMTLFQREIKSFFVSPIAYILLFSCSLINGASFVFWLNYITINNIKEFTLLQACMNAFFFWFLLLVQVPVLTMRSFSEEYKLGTIEMILTAPVREWELVLSKFFGSFCFFVVLWLPMFLYLGVLRIVYGHSLGMSVGMIVMPFLMLFLIGMFFISIGIFISSLTKNQIVAAILSFALIFLIFSLSFLIYLGIGGQTREMISYLSFLDQMDTFSRGIFDSRPVVLLLSVTFLFLFLTERVLEWRRLRE</sequence>
<organism evidence="7 8">
    <name type="scientific">Candidatus Methylacidiphilum infernorum</name>
    <dbReference type="NCBI Taxonomy" id="511746"/>
    <lineage>
        <taxon>Bacteria</taxon>
        <taxon>Pseudomonadati</taxon>
        <taxon>Verrucomicrobiota</taxon>
        <taxon>Methylacidiphilae</taxon>
        <taxon>Methylacidiphilales</taxon>
        <taxon>Methylacidiphilaceae</taxon>
        <taxon>Methylacidiphilum (ex Ratnadevi et al. 2023)</taxon>
    </lineage>
</organism>
<feature type="transmembrane region" description="Helical" evidence="6">
    <location>
        <begin position="21"/>
        <end position="41"/>
    </location>
</feature>
<evidence type="ECO:0000256" key="6">
    <source>
        <dbReference type="SAM" id="Phobius"/>
    </source>
</evidence>
<reference evidence="7 8" key="1">
    <citation type="submission" date="2020-12" db="EMBL/GenBank/DDBJ databases">
        <authorList>
            <person name="Awala S.I."/>
            <person name="Gwak J.-H."/>
            <person name="Kim S.-J."/>
            <person name="Rhee S.-K."/>
        </authorList>
    </citation>
    <scope>NUCLEOTIDE SEQUENCE [LARGE SCALE GENOMIC DNA]</scope>
    <source>
        <strain evidence="7 8">IT5</strain>
    </source>
</reference>
<feature type="transmembrane region" description="Helical" evidence="6">
    <location>
        <begin position="107"/>
        <end position="131"/>
    </location>
</feature>
<comment type="subcellular location">
    <subcellularLocation>
        <location evidence="1">Cell membrane</location>
        <topology evidence="1">Multi-pass membrane protein</topology>
    </subcellularLocation>
</comment>
<keyword evidence="4 6" id="KW-1133">Transmembrane helix</keyword>
<keyword evidence="5 6" id="KW-0472">Membrane</keyword>
<evidence type="ECO:0000256" key="1">
    <source>
        <dbReference type="ARBA" id="ARBA00004651"/>
    </source>
</evidence>
<evidence type="ECO:0000256" key="2">
    <source>
        <dbReference type="ARBA" id="ARBA00022475"/>
    </source>
</evidence>
<keyword evidence="8" id="KW-1185">Reference proteome</keyword>
<dbReference type="InterPro" id="IPR051449">
    <property type="entry name" value="ABC-2_transporter_component"/>
</dbReference>
<keyword evidence="2" id="KW-1003">Cell membrane</keyword>
<evidence type="ECO:0000313" key="7">
    <source>
        <dbReference type="EMBL" id="QSR86302.1"/>
    </source>
</evidence>
<evidence type="ECO:0000313" key="8">
    <source>
        <dbReference type="Proteomes" id="UP000663088"/>
    </source>
</evidence>
<dbReference type="Proteomes" id="UP000663088">
    <property type="component" value="Chromosome"/>
</dbReference>
<protein>
    <submittedName>
        <fullName evidence="7">ABC transporter permease subunit</fullName>
    </submittedName>
</protein>
<evidence type="ECO:0000256" key="3">
    <source>
        <dbReference type="ARBA" id="ARBA00022692"/>
    </source>
</evidence>
<evidence type="ECO:0000256" key="4">
    <source>
        <dbReference type="ARBA" id="ARBA00022989"/>
    </source>
</evidence>
<feature type="transmembrane region" description="Helical" evidence="6">
    <location>
        <begin position="172"/>
        <end position="196"/>
    </location>
</feature>
<dbReference type="PANTHER" id="PTHR30294">
    <property type="entry name" value="MEMBRANE COMPONENT OF ABC TRANSPORTER YHHJ-RELATED"/>
    <property type="match status" value="1"/>
</dbReference>
<proteinExistence type="predicted"/>
<feature type="transmembrane region" description="Helical" evidence="6">
    <location>
        <begin position="226"/>
        <end position="244"/>
    </location>
</feature>
<dbReference type="EMBL" id="CP065956">
    <property type="protein sequence ID" value="QSR86302.1"/>
    <property type="molecule type" value="Genomic_DNA"/>
</dbReference>
<feature type="transmembrane region" description="Helical" evidence="6">
    <location>
        <begin position="53"/>
        <end position="75"/>
    </location>
</feature>
<dbReference type="PANTHER" id="PTHR30294:SF29">
    <property type="entry name" value="MULTIDRUG ABC TRANSPORTER PERMEASE YBHS-RELATED"/>
    <property type="match status" value="1"/>
</dbReference>
<feature type="transmembrane region" description="Helical" evidence="6">
    <location>
        <begin position="143"/>
        <end position="165"/>
    </location>
</feature>